<keyword evidence="1" id="KW-1133">Transmembrane helix</keyword>
<dbReference type="AlphaFoldDB" id="A0A0D7X1F0"/>
<protein>
    <submittedName>
        <fullName evidence="2">Uncharacterized protein</fullName>
    </submittedName>
</protein>
<comment type="caution">
    <text evidence="2">The sequence shown here is derived from an EMBL/GenBank/DDBJ whole genome shotgun (WGS) entry which is preliminary data.</text>
</comment>
<feature type="transmembrane region" description="Helical" evidence="1">
    <location>
        <begin position="92"/>
        <end position="113"/>
    </location>
</feature>
<dbReference type="EMBL" id="JTHP01000024">
    <property type="protein sequence ID" value="KJD45104.1"/>
    <property type="molecule type" value="Genomic_DNA"/>
</dbReference>
<evidence type="ECO:0000256" key="1">
    <source>
        <dbReference type="SAM" id="Phobius"/>
    </source>
</evidence>
<feature type="transmembrane region" description="Helical" evidence="1">
    <location>
        <begin position="180"/>
        <end position="204"/>
    </location>
</feature>
<feature type="transmembrane region" description="Helical" evidence="1">
    <location>
        <begin position="216"/>
        <end position="234"/>
    </location>
</feature>
<keyword evidence="1" id="KW-0812">Transmembrane</keyword>
<accession>A0A0D7X1F0</accession>
<keyword evidence="1" id="KW-0472">Membrane</keyword>
<proteinExistence type="predicted"/>
<dbReference type="PATRIC" id="fig|159743.3.peg.2959"/>
<evidence type="ECO:0000313" key="3">
    <source>
        <dbReference type="Proteomes" id="UP000032534"/>
    </source>
</evidence>
<feature type="transmembrane region" description="Helical" evidence="1">
    <location>
        <begin position="63"/>
        <end position="86"/>
    </location>
</feature>
<sequence length="276" mass="32170">MIYFGTKAIFKVELSEIETFREIMAWRNYLKMMDAFIKHYREKVAFSALLFRHMKFQYLVTRWGLVLFVFSSILLVGGALLSLLALQMTIGIVSLAFWFVCACIMYTLAYVFIKKAKVIIKTRYSIQPKKGAWQTKEFYQYQFKCFENQLHLFNLYDEKKLEFLINLIEKEIARGKPKEYLASGVYLALFVPLWVQFLTAIYKAVHVEVLSVAQEVLIFLGIGFGILIAIRIWGGYKKMFAETAELFQNNDSQTLSEIIKLSESALLKLKSEERKA</sequence>
<reference evidence="2 3" key="1">
    <citation type="submission" date="2014-11" db="EMBL/GenBank/DDBJ databases">
        <title>Draft Genome Sequences of Paenibacillus polymyxa NRRL B-30509 and Paenibacillus terrae NRRL B-30644, Strains from a Poultry Environment that Produce Tridecaptin A and Paenicidins.</title>
        <authorList>
            <person name="van Belkum M.J."/>
            <person name="Lohans C.T."/>
            <person name="Vederas J.C."/>
        </authorList>
    </citation>
    <scope>NUCLEOTIDE SEQUENCE [LARGE SCALE GENOMIC DNA]</scope>
    <source>
        <strain evidence="2 3">NRRL B-30644</strain>
    </source>
</reference>
<organism evidence="2 3">
    <name type="scientific">Paenibacillus terrae</name>
    <dbReference type="NCBI Taxonomy" id="159743"/>
    <lineage>
        <taxon>Bacteria</taxon>
        <taxon>Bacillati</taxon>
        <taxon>Bacillota</taxon>
        <taxon>Bacilli</taxon>
        <taxon>Bacillales</taxon>
        <taxon>Paenibacillaceae</taxon>
        <taxon>Paenibacillus</taxon>
    </lineage>
</organism>
<keyword evidence="3" id="KW-1185">Reference proteome</keyword>
<gene>
    <name evidence="2" type="ORF">QD47_13295</name>
</gene>
<dbReference type="Proteomes" id="UP000032534">
    <property type="component" value="Unassembled WGS sequence"/>
</dbReference>
<name>A0A0D7X1F0_9BACL</name>
<evidence type="ECO:0000313" key="2">
    <source>
        <dbReference type="EMBL" id="KJD45104.1"/>
    </source>
</evidence>